<reference evidence="20" key="1">
    <citation type="submission" date="2020-08" db="EMBL/GenBank/DDBJ databases">
        <title>Genome public.</title>
        <authorList>
            <person name="Liu C."/>
            <person name="Sun Q."/>
        </authorList>
    </citation>
    <scope>NUCLEOTIDE SEQUENCE</scope>
    <source>
        <strain evidence="20">NSJ-64</strain>
    </source>
</reference>
<gene>
    <name evidence="20" type="ORF">H8705_05745</name>
</gene>
<dbReference type="RefSeq" id="WP_262394861.1">
    <property type="nucleotide sequence ID" value="NZ_JACRTD010000003.1"/>
</dbReference>
<dbReference type="CDD" id="cd00544">
    <property type="entry name" value="CobU"/>
    <property type="match status" value="1"/>
</dbReference>
<dbReference type="GO" id="GO:0005525">
    <property type="term" value="F:GTP binding"/>
    <property type="evidence" value="ECO:0007669"/>
    <property type="project" value="UniProtKB-KW"/>
</dbReference>
<evidence type="ECO:0000256" key="13">
    <source>
        <dbReference type="ARBA" id="ARBA00022777"/>
    </source>
</evidence>
<keyword evidence="10" id="KW-0169">Cobalamin biosynthesis</keyword>
<evidence type="ECO:0000256" key="10">
    <source>
        <dbReference type="ARBA" id="ARBA00022573"/>
    </source>
</evidence>
<evidence type="ECO:0000256" key="19">
    <source>
        <dbReference type="PIRSR" id="PIRSR006135-2"/>
    </source>
</evidence>
<dbReference type="SUPFAM" id="SSF52540">
    <property type="entry name" value="P-loop containing nucleoside triphosphate hydrolases"/>
    <property type="match status" value="1"/>
</dbReference>
<dbReference type="AlphaFoldDB" id="A0A926ER21"/>
<keyword evidence="15 19" id="KW-0342">GTP-binding</keyword>
<dbReference type="EC" id="2.7.7.62" evidence="9"/>
<accession>A0A926ER21</accession>
<evidence type="ECO:0000256" key="6">
    <source>
        <dbReference type="ARBA" id="ARBA00005159"/>
    </source>
</evidence>
<evidence type="ECO:0000313" key="21">
    <source>
        <dbReference type="Proteomes" id="UP000623678"/>
    </source>
</evidence>
<evidence type="ECO:0000256" key="17">
    <source>
        <dbReference type="ARBA" id="ARBA00030571"/>
    </source>
</evidence>
<dbReference type="PANTHER" id="PTHR34848">
    <property type="match status" value="1"/>
</dbReference>
<keyword evidence="11" id="KW-0808">Transferase</keyword>
<feature type="active site" description="GMP-histidine intermediate" evidence="18">
    <location>
        <position position="49"/>
    </location>
</feature>
<feature type="binding site" evidence="19">
    <location>
        <position position="81"/>
    </location>
    <ligand>
        <name>GTP</name>
        <dbReference type="ChEBI" id="CHEBI:37565"/>
    </ligand>
</feature>
<evidence type="ECO:0000256" key="15">
    <source>
        <dbReference type="ARBA" id="ARBA00023134"/>
    </source>
</evidence>
<evidence type="ECO:0000256" key="1">
    <source>
        <dbReference type="ARBA" id="ARBA00000312"/>
    </source>
</evidence>
<evidence type="ECO:0000256" key="3">
    <source>
        <dbReference type="ARBA" id="ARBA00001522"/>
    </source>
</evidence>
<evidence type="ECO:0000256" key="4">
    <source>
        <dbReference type="ARBA" id="ARBA00003889"/>
    </source>
</evidence>
<evidence type="ECO:0000256" key="2">
    <source>
        <dbReference type="ARBA" id="ARBA00000711"/>
    </source>
</evidence>
<keyword evidence="13 20" id="KW-0418">Kinase</keyword>
<proteinExistence type="inferred from homology"/>
<comment type="function">
    <text evidence="4">Catalyzes ATP-dependent phosphorylation of adenosylcobinamide and addition of GMP to adenosylcobinamide phosphate.</text>
</comment>
<comment type="similarity">
    <text evidence="7">Belongs to the CobU/CobP family.</text>
</comment>
<comment type="catalytic activity">
    <reaction evidence="2">
        <text>adenosylcob(III)inamide phosphate + GTP + H(+) = adenosylcob(III)inamide-GDP + diphosphate</text>
        <dbReference type="Rhea" id="RHEA:22712"/>
        <dbReference type="ChEBI" id="CHEBI:15378"/>
        <dbReference type="ChEBI" id="CHEBI:33019"/>
        <dbReference type="ChEBI" id="CHEBI:37565"/>
        <dbReference type="ChEBI" id="CHEBI:58502"/>
        <dbReference type="ChEBI" id="CHEBI:60487"/>
        <dbReference type="EC" id="2.7.7.62"/>
    </reaction>
</comment>
<evidence type="ECO:0000256" key="18">
    <source>
        <dbReference type="PIRSR" id="PIRSR006135-1"/>
    </source>
</evidence>
<dbReference type="GO" id="GO:0009236">
    <property type="term" value="P:cobalamin biosynthetic process"/>
    <property type="evidence" value="ECO:0007669"/>
    <property type="project" value="UniProtKB-KW"/>
</dbReference>
<comment type="caution">
    <text evidence="20">The sequence shown here is derived from an EMBL/GenBank/DDBJ whole genome shotgun (WGS) entry which is preliminary data.</text>
</comment>
<evidence type="ECO:0000313" key="20">
    <source>
        <dbReference type="EMBL" id="MBC8585082.1"/>
    </source>
</evidence>
<evidence type="ECO:0000256" key="7">
    <source>
        <dbReference type="ARBA" id="ARBA00007490"/>
    </source>
</evidence>
<evidence type="ECO:0000256" key="9">
    <source>
        <dbReference type="ARBA" id="ARBA00012523"/>
    </source>
</evidence>
<protein>
    <recommendedName>
        <fullName evidence="16">Adenosylcobinamide kinase</fullName>
        <ecNumber evidence="8">2.7.1.156</ecNumber>
        <ecNumber evidence="9">2.7.7.62</ecNumber>
    </recommendedName>
    <alternativeName>
        <fullName evidence="17">Adenosylcobinamide-phosphate guanylyltransferase</fullName>
    </alternativeName>
</protein>
<evidence type="ECO:0000256" key="16">
    <source>
        <dbReference type="ARBA" id="ARBA00029570"/>
    </source>
</evidence>
<keyword evidence="12 19" id="KW-0547">Nucleotide-binding</keyword>
<organism evidence="20 21">
    <name type="scientific">Youxingia wuxianensis</name>
    <dbReference type="NCBI Taxonomy" id="2763678"/>
    <lineage>
        <taxon>Bacteria</taxon>
        <taxon>Bacillati</taxon>
        <taxon>Bacillota</taxon>
        <taxon>Clostridia</taxon>
        <taxon>Eubacteriales</taxon>
        <taxon>Oscillospiraceae</taxon>
        <taxon>Youxingia</taxon>
    </lineage>
</organism>
<comment type="pathway">
    <text evidence="6">Cofactor biosynthesis; adenosylcobalamin biosynthesis; adenosylcobalamin from cob(II)yrinate a,c-diamide: step 5/7.</text>
</comment>
<dbReference type="PIRSF" id="PIRSF006135">
    <property type="entry name" value="CobU"/>
    <property type="match status" value="1"/>
</dbReference>
<feature type="binding site" evidence="19">
    <location>
        <begin position="7"/>
        <end position="14"/>
    </location>
    <ligand>
        <name>GTP</name>
        <dbReference type="ChEBI" id="CHEBI:37565"/>
    </ligand>
</feature>
<dbReference type="Proteomes" id="UP000623678">
    <property type="component" value="Unassembled WGS sequence"/>
</dbReference>
<comment type="pathway">
    <text evidence="5">Cofactor biosynthesis; adenosylcobalamin biosynthesis; adenosylcobalamin from cob(II)yrinate a,c-diamide: step 6/7.</text>
</comment>
<dbReference type="GO" id="GO:0008820">
    <property type="term" value="F:cobinamide phosphate guanylyltransferase activity"/>
    <property type="evidence" value="ECO:0007669"/>
    <property type="project" value="UniProtKB-EC"/>
</dbReference>
<evidence type="ECO:0000256" key="14">
    <source>
        <dbReference type="ARBA" id="ARBA00022840"/>
    </source>
</evidence>
<evidence type="ECO:0000256" key="12">
    <source>
        <dbReference type="ARBA" id="ARBA00022741"/>
    </source>
</evidence>
<evidence type="ECO:0000256" key="5">
    <source>
        <dbReference type="ARBA" id="ARBA00004692"/>
    </source>
</evidence>
<dbReference type="PANTHER" id="PTHR34848:SF1">
    <property type="entry name" value="BIFUNCTIONAL ADENOSYLCOBALAMIN BIOSYNTHESIS PROTEIN COBU"/>
    <property type="match status" value="1"/>
</dbReference>
<dbReference type="Pfam" id="PF02283">
    <property type="entry name" value="CobU"/>
    <property type="match status" value="1"/>
</dbReference>
<name>A0A926ER21_9FIRM</name>
<keyword evidence="14" id="KW-0067">ATP-binding</keyword>
<comment type="catalytic activity">
    <reaction evidence="3">
        <text>adenosylcob(III)inamide + GTP = adenosylcob(III)inamide phosphate + GDP + H(+)</text>
        <dbReference type="Rhea" id="RHEA:15765"/>
        <dbReference type="ChEBI" id="CHEBI:2480"/>
        <dbReference type="ChEBI" id="CHEBI:15378"/>
        <dbReference type="ChEBI" id="CHEBI:37565"/>
        <dbReference type="ChEBI" id="CHEBI:58189"/>
        <dbReference type="ChEBI" id="CHEBI:58502"/>
        <dbReference type="EC" id="2.7.1.156"/>
    </reaction>
</comment>
<dbReference type="EC" id="2.7.1.156" evidence="8"/>
<dbReference type="GO" id="GO:0005524">
    <property type="term" value="F:ATP binding"/>
    <property type="evidence" value="ECO:0007669"/>
    <property type="project" value="UniProtKB-KW"/>
</dbReference>
<dbReference type="InterPro" id="IPR003203">
    <property type="entry name" value="CobU/CobP"/>
</dbReference>
<keyword evidence="21" id="KW-1185">Reference proteome</keyword>
<dbReference type="InterPro" id="IPR027417">
    <property type="entry name" value="P-loop_NTPase"/>
</dbReference>
<dbReference type="Gene3D" id="3.40.50.300">
    <property type="entry name" value="P-loop containing nucleotide triphosphate hydrolases"/>
    <property type="match status" value="1"/>
</dbReference>
<evidence type="ECO:0000256" key="11">
    <source>
        <dbReference type="ARBA" id="ARBA00022679"/>
    </source>
</evidence>
<keyword evidence="20" id="KW-0548">Nucleotidyltransferase</keyword>
<sequence length="173" mass="19449">MLWLIIGASASGKSEYAENLAVSIGRKKRIYIATMRPADDECLRRIARHQKMRAEKGFSTIECYCDLKKLKIPPQSTVLLECLSNLVANELYIGAGKNTESAVIEGIRSLKKQAENLIIVSNEVFCDGEKYDPQTQEYIAVLGRLNQEIAKIADTVIEIVYSIPIFHKGEERK</sequence>
<dbReference type="EMBL" id="JACRTD010000003">
    <property type="protein sequence ID" value="MBC8585082.1"/>
    <property type="molecule type" value="Genomic_DNA"/>
</dbReference>
<dbReference type="GO" id="GO:0043752">
    <property type="term" value="F:adenosylcobinamide kinase activity"/>
    <property type="evidence" value="ECO:0007669"/>
    <property type="project" value="UniProtKB-EC"/>
</dbReference>
<feature type="binding site" evidence="19">
    <location>
        <position position="62"/>
    </location>
    <ligand>
        <name>GTP</name>
        <dbReference type="ChEBI" id="CHEBI:37565"/>
    </ligand>
</feature>
<comment type="catalytic activity">
    <reaction evidence="1">
        <text>adenosylcob(III)inamide + ATP = adenosylcob(III)inamide phosphate + ADP + H(+)</text>
        <dbReference type="Rhea" id="RHEA:15769"/>
        <dbReference type="ChEBI" id="CHEBI:2480"/>
        <dbReference type="ChEBI" id="CHEBI:15378"/>
        <dbReference type="ChEBI" id="CHEBI:30616"/>
        <dbReference type="ChEBI" id="CHEBI:58502"/>
        <dbReference type="ChEBI" id="CHEBI:456216"/>
        <dbReference type="EC" id="2.7.1.156"/>
    </reaction>
</comment>
<evidence type="ECO:0000256" key="8">
    <source>
        <dbReference type="ARBA" id="ARBA00012016"/>
    </source>
</evidence>